<gene>
    <name evidence="2" type="ORF">UFOVP450_167</name>
</gene>
<protein>
    <submittedName>
        <fullName evidence="2">Uncharacterized protein</fullName>
    </submittedName>
</protein>
<organism evidence="2">
    <name type="scientific">uncultured Caudovirales phage</name>
    <dbReference type="NCBI Taxonomy" id="2100421"/>
    <lineage>
        <taxon>Viruses</taxon>
        <taxon>Duplodnaviria</taxon>
        <taxon>Heunggongvirae</taxon>
        <taxon>Uroviricota</taxon>
        <taxon>Caudoviricetes</taxon>
        <taxon>Peduoviridae</taxon>
        <taxon>Maltschvirus</taxon>
        <taxon>Maltschvirus maltsch</taxon>
    </lineage>
</organism>
<name>A0A6J5MDV2_9CAUD</name>
<reference evidence="2" key="1">
    <citation type="submission" date="2020-04" db="EMBL/GenBank/DDBJ databases">
        <authorList>
            <person name="Chiriac C."/>
            <person name="Salcher M."/>
            <person name="Ghai R."/>
            <person name="Kavagutti S V."/>
        </authorList>
    </citation>
    <scope>NUCLEOTIDE SEQUENCE</scope>
</reference>
<dbReference type="EMBL" id="LR796421">
    <property type="protein sequence ID" value="CAB4143553.1"/>
    <property type="molecule type" value="Genomic_DNA"/>
</dbReference>
<evidence type="ECO:0000313" key="2">
    <source>
        <dbReference type="EMBL" id="CAB4143553.1"/>
    </source>
</evidence>
<feature type="compositionally biased region" description="Basic and acidic residues" evidence="1">
    <location>
        <begin position="19"/>
        <end position="33"/>
    </location>
</feature>
<sequence>MSVSEESKGLWANIRAKRARGEKPARKGSEAHKKAVAAAKKINAQNEEVMDNKTPSSDMDYQRVMKAMAQNSMYEDEPSVTTTTGSTKAMPMGVYEITICRGCAIALLEDIKAGKFPITEAEYQGRKVPLGKPMRGDVKKFKVYVKKGDRVVKVNFGDPNMKIKKSNPERRKSFRARHRCATPGPRHKARYWSCRKW</sequence>
<accession>A0A6J5MDV2</accession>
<proteinExistence type="predicted"/>
<evidence type="ECO:0000256" key="1">
    <source>
        <dbReference type="SAM" id="MobiDB-lite"/>
    </source>
</evidence>
<feature type="region of interest" description="Disordered" evidence="1">
    <location>
        <begin position="1"/>
        <end position="57"/>
    </location>
</feature>